<dbReference type="InterPro" id="IPR036513">
    <property type="entry name" value="STAS_dom_sf"/>
</dbReference>
<feature type="transmembrane region" description="Helical" evidence="5">
    <location>
        <begin position="368"/>
        <end position="387"/>
    </location>
</feature>
<sequence>MTRKIKETLRQDHGSRLKKCLFRLVPLLETLQNYTRFDFISDMIAGTTVGLTMLPQSIAYAALAGLTPQCGLNSAFVGVFVYLFFGTTREVFIGPSSLMAILTYEYTKDLTNDHVILLTFICGCVELAMSLLRLGFLVELISVPVSSGFTAATSIIIVVSQLKGLLGISYKASNFLDNFVQIAQRLPQAHYGDVLVGVTGCVSLLFLRKLKDFSSVNKKSKIVSKIFWFLSTGRNALIVLIFSSIAHYYKTTTNKVPFTLSKGANGGLPRLELPPFETHMNNRTIPLKEMVQDLGAGVFIIPIVSVLANISIAKAFANGGMVRATQEMFTLGICNIANSLFQAMPSCGAFTRSAVASASGIRTSVANLYSGAVVMLGLHFLSPYFQYIPRSTLSAVLICACIFLIETDLVPLLWKENKMNLFTFLITIALSLCFGVEIGLLIGVVCDACYLLYLWARPDMVLEFQDTVTNPYILVRPNMGFFFPAVNYVYSTVNKIAITKGQSRFPFVFDCVNFKRADYTAVKGLVLLSKDFQRRGQELYFINVSNSIVSFCATLKSPLKCFRDRTEMELTICGAKMDPINKTEVTVINEVANEKDNSDKDEFETLMLSKL</sequence>
<dbReference type="AlphaFoldDB" id="A0A9P0CC14"/>
<feature type="transmembrane region" description="Helical" evidence="5">
    <location>
        <begin position="473"/>
        <end position="490"/>
    </location>
</feature>
<keyword evidence="8" id="KW-1185">Reference proteome</keyword>
<evidence type="ECO:0000256" key="2">
    <source>
        <dbReference type="ARBA" id="ARBA00022692"/>
    </source>
</evidence>
<dbReference type="EMBL" id="OU963865">
    <property type="protein sequence ID" value="CAH0770875.1"/>
    <property type="molecule type" value="Genomic_DNA"/>
</dbReference>
<feature type="transmembrane region" description="Helical" evidence="5">
    <location>
        <begin position="294"/>
        <end position="313"/>
    </location>
</feature>
<evidence type="ECO:0000256" key="1">
    <source>
        <dbReference type="ARBA" id="ARBA00004141"/>
    </source>
</evidence>
<evidence type="ECO:0000256" key="3">
    <source>
        <dbReference type="ARBA" id="ARBA00022989"/>
    </source>
</evidence>
<accession>A0A9P0CC14</accession>
<feature type="transmembrane region" description="Helical" evidence="5">
    <location>
        <begin position="148"/>
        <end position="170"/>
    </location>
</feature>
<protein>
    <recommendedName>
        <fullName evidence="6">SLC26A/SulP transporter domain-containing protein</fullName>
    </recommendedName>
</protein>
<feature type="transmembrane region" description="Helical" evidence="5">
    <location>
        <begin position="115"/>
        <end position="136"/>
    </location>
</feature>
<dbReference type="GO" id="GO:0055085">
    <property type="term" value="P:transmembrane transport"/>
    <property type="evidence" value="ECO:0007669"/>
    <property type="project" value="InterPro"/>
</dbReference>
<dbReference type="InterPro" id="IPR011547">
    <property type="entry name" value="SLC26A/SulP_dom"/>
</dbReference>
<evidence type="ECO:0000313" key="7">
    <source>
        <dbReference type="EMBL" id="CAH0770875.1"/>
    </source>
</evidence>
<keyword evidence="4 5" id="KW-0472">Membrane</keyword>
<name>A0A9P0CC14_BEMTA</name>
<reference evidence="7" key="1">
    <citation type="submission" date="2021-12" db="EMBL/GenBank/DDBJ databases">
        <authorList>
            <person name="King R."/>
        </authorList>
    </citation>
    <scope>NUCLEOTIDE SEQUENCE</scope>
</reference>
<keyword evidence="3 5" id="KW-1133">Transmembrane helix</keyword>
<feature type="transmembrane region" description="Helical" evidence="5">
    <location>
        <begin position="421"/>
        <end position="453"/>
    </location>
</feature>
<proteinExistence type="predicted"/>
<evidence type="ECO:0000256" key="5">
    <source>
        <dbReference type="SAM" id="Phobius"/>
    </source>
</evidence>
<dbReference type="CDD" id="cd07042">
    <property type="entry name" value="STAS_SulP_like_sulfate_transporter"/>
    <property type="match status" value="1"/>
</dbReference>
<organism evidence="7 8">
    <name type="scientific">Bemisia tabaci</name>
    <name type="common">Sweetpotato whitefly</name>
    <name type="synonym">Aleurodes tabaci</name>
    <dbReference type="NCBI Taxonomy" id="7038"/>
    <lineage>
        <taxon>Eukaryota</taxon>
        <taxon>Metazoa</taxon>
        <taxon>Ecdysozoa</taxon>
        <taxon>Arthropoda</taxon>
        <taxon>Hexapoda</taxon>
        <taxon>Insecta</taxon>
        <taxon>Pterygota</taxon>
        <taxon>Neoptera</taxon>
        <taxon>Paraneoptera</taxon>
        <taxon>Hemiptera</taxon>
        <taxon>Sternorrhyncha</taxon>
        <taxon>Aleyrodoidea</taxon>
        <taxon>Aleyrodidae</taxon>
        <taxon>Aleyrodinae</taxon>
        <taxon>Bemisia</taxon>
    </lineage>
</organism>
<dbReference type="Proteomes" id="UP001152759">
    <property type="component" value="Chromosome 4"/>
</dbReference>
<keyword evidence="2 5" id="KW-0812">Transmembrane</keyword>
<feature type="domain" description="SLC26A/SulP transporter" evidence="6">
    <location>
        <begin position="39"/>
        <end position="427"/>
    </location>
</feature>
<dbReference type="PANTHER" id="PTHR11814">
    <property type="entry name" value="SULFATE TRANSPORTER"/>
    <property type="match status" value="1"/>
</dbReference>
<dbReference type="InterPro" id="IPR001902">
    <property type="entry name" value="SLC26A/SulP_fam"/>
</dbReference>
<feature type="transmembrane region" description="Helical" evidence="5">
    <location>
        <begin position="393"/>
        <end position="414"/>
    </location>
</feature>
<feature type="transmembrane region" description="Helical" evidence="5">
    <location>
        <begin position="227"/>
        <end position="249"/>
    </location>
</feature>
<dbReference type="Gene3D" id="3.30.750.24">
    <property type="entry name" value="STAS domain"/>
    <property type="match status" value="1"/>
</dbReference>
<gene>
    <name evidence="7" type="ORF">BEMITA_LOCUS7694</name>
</gene>
<dbReference type="GO" id="GO:0016020">
    <property type="term" value="C:membrane"/>
    <property type="evidence" value="ECO:0007669"/>
    <property type="project" value="UniProtKB-SubCell"/>
</dbReference>
<dbReference type="Pfam" id="PF00916">
    <property type="entry name" value="Sulfate_transp"/>
    <property type="match status" value="1"/>
</dbReference>
<comment type="subcellular location">
    <subcellularLocation>
        <location evidence="1">Membrane</location>
        <topology evidence="1">Multi-pass membrane protein</topology>
    </subcellularLocation>
</comment>
<evidence type="ECO:0000313" key="8">
    <source>
        <dbReference type="Proteomes" id="UP001152759"/>
    </source>
</evidence>
<evidence type="ECO:0000256" key="4">
    <source>
        <dbReference type="ARBA" id="ARBA00023136"/>
    </source>
</evidence>
<evidence type="ECO:0000259" key="6">
    <source>
        <dbReference type="Pfam" id="PF00916"/>
    </source>
</evidence>